<evidence type="ECO:0000313" key="2">
    <source>
        <dbReference type="EMBL" id="QCC51178.1"/>
    </source>
</evidence>
<feature type="transmembrane region" description="Helical" evidence="1">
    <location>
        <begin position="282"/>
        <end position="303"/>
    </location>
</feature>
<organism evidence="2 3">
    <name type="scientific">Halapricum salinum</name>
    <dbReference type="NCBI Taxonomy" id="1457250"/>
    <lineage>
        <taxon>Archaea</taxon>
        <taxon>Methanobacteriati</taxon>
        <taxon>Methanobacteriota</taxon>
        <taxon>Stenosarchaea group</taxon>
        <taxon>Halobacteria</taxon>
        <taxon>Halobacteriales</taxon>
        <taxon>Haloarculaceae</taxon>
        <taxon>Halapricum</taxon>
    </lineage>
</organism>
<dbReference type="GeneID" id="39847791"/>
<feature type="transmembrane region" description="Helical" evidence="1">
    <location>
        <begin position="309"/>
        <end position="333"/>
    </location>
</feature>
<sequence>MSHESIVAQFRLGRLEGWRLDSAVASLSILLLVGIALDARAHASGLSFAEEGFFTPEHALFYSAFLGIAGVIGLATVGNRSAGADWIAAVPVGYRVGVLGVLVFGFGGVGDYVWHSTFGFEQGTEVLTSPTHLMLAVGGILFLSSPLRAAWRRDGEPTRQAMLAAVLSGAFTFGLFGLFSGILNPIANPNMTERFTVFHQLAIAQLMVYPGLFVGVGVALSRRFDLFPGSLTVIFLGPALMGIAPNPQNLPLVGAALAAGVVADVLVQVAPPRAGRAAPLRVFGAAVSLAFAGSYVLLVRYVLSEPLALSVHLWAGVIALAGLGGLVVTYLIVPDAARESTA</sequence>
<dbReference type="EMBL" id="CP031310">
    <property type="protein sequence ID" value="QCC51178.1"/>
    <property type="molecule type" value="Genomic_DNA"/>
</dbReference>
<gene>
    <name evidence="2" type="ORF">DV733_07955</name>
</gene>
<dbReference type="STRING" id="1457250.GCA_000755225_01314"/>
<keyword evidence="3" id="KW-1185">Reference proteome</keyword>
<dbReference type="RefSeq" id="WP_049995209.1">
    <property type="nucleotide sequence ID" value="NZ_CP031310.1"/>
</dbReference>
<dbReference type="KEGG" id="hsn:DV733_07955"/>
<feature type="transmembrane region" description="Helical" evidence="1">
    <location>
        <begin position="133"/>
        <end position="151"/>
    </location>
</feature>
<proteinExistence type="predicted"/>
<evidence type="ECO:0000256" key="1">
    <source>
        <dbReference type="SAM" id="Phobius"/>
    </source>
</evidence>
<feature type="transmembrane region" description="Helical" evidence="1">
    <location>
        <begin position="163"/>
        <end position="186"/>
    </location>
</feature>
<keyword evidence="1" id="KW-1133">Transmembrane helix</keyword>
<evidence type="ECO:0000313" key="3">
    <source>
        <dbReference type="Proteomes" id="UP000296706"/>
    </source>
</evidence>
<feature type="transmembrane region" description="Helical" evidence="1">
    <location>
        <begin position="226"/>
        <end position="244"/>
    </location>
</feature>
<reference evidence="2 3" key="1">
    <citation type="journal article" date="2019" name="Nat. Commun.">
        <title>A new type of DNA phosphorothioation-based antiviral system in archaea.</title>
        <authorList>
            <person name="Xiong L."/>
            <person name="Liu S."/>
            <person name="Chen S."/>
            <person name="Xiao Y."/>
            <person name="Zhu B."/>
            <person name="Gao Y."/>
            <person name="Zhang Y."/>
            <person name="Chen B."/>
            <person name="Luo J."/>
            <person name="Deng Z."/>
            <person name="Chen X."/>
            <person name="Wang L."/>
            <person name="Chen S."/>
        </authorList>
    </citation>
    <scope>NUCLEOTIDE SEQUENCE [LARGE SCALE GENOMIC DNA]</scope>
    <source>
        <strain evidence="2 3">CBA1105</strain>
    </source>
</reference>
<keyword evidence="1" id="KW-0812">Transmembrane</keyword>
<feature type="transmembrane region" description="Helical" evidence="1">
    <location>
        <begin position="92"/>
        <end position="113"/>
    </location>
</feature>
<accession>A0A4D6HDD4</accession>
<protein>
    <submittedName>
        <fullName evidence="2">Uncharacterized protein</fullName>
    </submittedName>
</protein>
<feature type="transmembrane region" description="Helical" evidence="1">
    <location>
        <begin position="198"/>
        <end position="219"/>
    </location>
</feature>
<keyword evidence="1" id="KW-0472">Membrane</keyword>
<feature type="transmembrane region" description="Helical" evidence="1">
    <location>
        <begin position="250"/>
        <end position="270"/>
    </location>
</feature>
<dbReference type="OrthoDB" id="385356at2157"/>
<feature type="transmembrane region" description="Helical" evidence="1">
    <location>
        <begin position="59"/>
        <end position="80"/>
    </location>
</feature>
<feature type="transmembrane region" description="Helical" evidence="1">
    <location>
        <begin position="20"/>
        <end position="39"/>
    </location>
</feature>
<dbReference type="AlphaFoldDB" id="A0A4D6HDD4"/>
<name>A0A4D6HDD4_9EURY</name>
<dbReference type="Proteomes" id="UP000296706">
    <property type="component" value="Chromosome"/>
</dbReference>